<dbReference type="AlphaFoldDB" id="A0A370HWL3"/>
<name>A0A370HWL3_9HYPH</name>
<dbReference type="OrthoDB" id="8266307at2"/>
<reference evidence="1 2" key="1">
    <citation type="submission" date="2018-07" db="EMBL/GenBank/DDBJ databases">
        <title>Genomic Encyclopedia of Type Strains, Phase IV (KMG-IV): sequencing the most valuable type-strain genomes for metagenomic binning, comparative biology and taxonomic classification.</title>
        <authorList>
            <person name="Goeker M."/>
        </authorList>
    </citation>
    <scope>NUCLEOTIDE SEQUENCE [LARGE SCALE GENOMIC DNA]</scope>
    <source>
        <strain evidence="1 2">DSM 14364</strain>
    </source>
</reference>
<keyword evidence="2" id="KW-1185">Reference proteome</keyword>
<dbReference type="Proteomes" id="UP000254925">
    <property type="component" value="Unassembled WGS sequence"/>
</dbReference>
<gene>
    <name evidence="1" type="ORF">DES45_101951</name>
</gene>
<accession>A0A370HWL3</accession>
<organism evidence="1 2">
    <name type="scientific">Microvirga subterranea</name>
    <dbReference type="NCBI Taxonomy" id="186651"/>
    <lineage>
        <taxon>Bacteria</taxon>
        <taxon>Pseudomonadati</taxon>
        <taxon>Pseudomonadota</taxon>
        <taxon>Alphaproteobacteria</taxon>
        <taxon>Hyphomicrobiales</taxon>
        <taxon>Methylobacteriaceae</taxon>
        <taxon>Microvirga</taxon>
    </lineage>
</organism>
<dbReference type="EMBL" id="QQBB01000001">
    <property type="protein sequence ID" value="RDI62680.1"/>
    <property type="molecule type" value="Genomic_DNA"/>
</dbReference>
<comment type="caution">
    <text evidence="1">The sequence shown here is derived from an EMBL/GenBank/DDBJ whole genome shotgun (WGS) entry which is preliminary data.</text>
</comment>
<proteinExistence type="predicted"/>
<evidence type="ECO:0000313" key="1">
    <source>
        <dbReference type="EMBL" id="RDI62680.1"/>
    </source>
</evidence>
<evidence type="ECO:0000313" key="2">
    <source>
        <dbReference type="Proteomes" id="UP000254925"/>
    </source>
</evidence>
<sequence length="181" mass="19246">MAPNILRLRAYLDRITTSISAEKCCDACDAVMPGSTSTYPSRGVDAFVTPASASEYSHVADGQTEDGATVADVLDERTAMALEGGVSPAFARLFAALQVVRPASVDEIQWRQAIDDVGIFLDTWGSAAERMGWTAHDVIGPQFTPASLAWLLNGASVISLTPTHARLSDGRTFARPSDGRT</sequence>
<protein>
    <submittedName>
        <fullName evidence="1">Uncharacterized protein</fullName>
    </submittedName>
</protein>
<dbReference type="RefSeq" id="WP_114768768.1">
    <property type="nucleotide sequence ID" value="NZ_QQBB01000001.1"/>
</dbReference>